<name>A0A918D745_9ACTN</name>
<comment type="caution">
    <text evidence="3">The sequence shown here is derived from an EMBL/GenBank/DDBJ whole genome shotgun (WGS) entry which is preliminary data.</text>
</comment>
<keyword evidence="2" id="KW-1133">Transmembrane helix</keyword>
<protein>
    <submittedName>
        <fullName evidence="3">Uncharacterized protein</fullName>
    </submittedName>
</protein>
<keyword evidence="4" id="KW-1185">Reference proteome</keyword>
<feature type="compositionally biased region" description="Basic and acidic residues" evidence="1">
    <location>
        <begin position="214"/>
        <end position="227"/>
    </location>
</feature>
<evidence type="ECO:0000313" key="3">
    <source>
        <dbReference type="EMBL" id="GGN77732.1"/>
    </source>
</evidence>
<feature type="region of interest" description="Disordered" evidence="1">
    <location>
        <begin position="202"/>
        <end position="233"/>
    </location>
</feature>
<evidence type="ECO:0000256" key="1">
    <source>
        <dbReference type="SAM" id="MobiDB-lite"/>
    </source>
</evidence>
<dbReference type="AlphaFoldDB" id="A0A918D745"/>
<dbReference type="EMBL" id="BMMM01000012">
    <property type="protein sequence ID" value="GGN77732.1"/>
    <property type="molecule type" value="Genomic_DNA"/>
</dbReference>
<proteinExistence type="predicted"/>
<feature type="transmembrane region" description="Helical" evidence="2">
    <location>
        <begin position="6"/>
        <end position="28"/>
    </location>
</feature>
<keyword evidence="2" id="KW-0472">Membrane</keyword>
<organism evidence="3 4">
    <name type="scientific">Streptomyces albiflavescens</name>
    <dbReference type="NCBI Taxonomy" id="1623582"/>
    <lineage>
        <taxon>Bacteria</taxon>
        <taxon>Bacillati</taxon>
        <taxon>Actinomycetota</taxon>
        <taxon>Actinomycetes</taxon>
        <taxon>Kitasatosporales</taxon>
        <taxon>Streptomycetaceae</taxon>
        <taxon>Streptomyces</taxon>
    </lineage>
</organism>
<dbReference type="Proteomes" id="UP000600365">
    <property type="component" value="Unassembled WGS sequence"/>
</dbReference>
<evidence type="ECO:0000313" key="4">
    <source>
        <dbReference type="Proteomes" id="UP000600365"/>
    </source>
</evidence>
<gene>
    <name evidence="3" type="ORF">GCM10011579_060260</name>
</gene>
<keyword evidence="2" id="KW-0812">Transmembrane</keyword>
<reference evidence="3 4" key="1">
    <citation type="journal article" date="2014" name="Int. J. Syst. Evol. Microbiol.">
        <title>Complete genome sequence of Corynebacterium casei LMG S-19264T (=DSM 44701T), isolated from a smear-ripened cheese.</title>
        <authorList>
            <consortium name="US DOE Joint Genome Institute (JGI-PGF)"/>
            <person name="Walter F."/>
            <person name="Albersmeier A."/>
            <person name="Kalinowski J."/>
            <person name="Ruckert C."/>
        </authorList>
    </citation>
    <scope>NUCLEOTIDE SEQUENCE [LARGE SCALE GENOMIC DNA]</scope>
    <source>
        <strain evidence="3 4">CGMCC 4.7111</strain>
    </source>
</reference>
<evidence type="ECO:0000256" key="2">
    <source>
        <dbReference type="SAM" id="Phobius"/>
    </source>
</evidence>
<sequence length="288" mass="31216">MTGMDLEGIGALSAAGVALIGIPATVLIGRWQMKAALRTAEATSEAGLAQAESSYRAALDAVRAETYATHMQWRRGIQREAYASFLLAAHRVVEVGERIVADNAEELPRESIRAGKIAIDDALATLKAAQTIIELEGPDDVAAPAAGMTNAAQLMALYLGYQATFERAQGKLHRMLDDQPQPVSTPAERLIQALSHLGRLRSAAPSDSADLDEHETQETRAAERSCREAGNALPPNALDYEEFEALLEGHSRRPPMLSSRYLDAARQFDAEEVIFVRAAKMELHSRVS</sequence>
<dbReference type="RefSeq" id="WP_189189236.1">
    <property type="nucleotide sequence ID" value="NZ_BMMM01000012.1"/>
</dbReference>
<accession>A0A918D745</accession>